<evidence type="ECO:0000313" key="2">
    <source>
        <dbReference type="Proteomes" id="UP000293347"/>
    </source>
</evidence>
<accession>A0A4R0NE47</accession>
<dbReference type="EMBL" id="SJSL01000009">
    <property type="protein sequence ID" value="TCC97402.1"/>
    <property type="molecule type" value="Genomic_DNA"/>
</dbReference>
<sequence length="101" mass="11227">MKRLLILMTVVCIYSGCKTTMPTGSKNVVQINGTIEKLGMTTFQYGTHLIKSGNVTYALKSNKVNLNSFLAEEVRLKGTRVEGYPIENGPELIEVLEVDFK</sequence>
<gene>
    <name evidence="1" type="ORF">EZ437_20155</name>
</gene>
<evidence type="ECO:0000313" key="1">
    <source>
        <dbReference type="EMBL" id="TCC97402.1"/>
    </source>
</evidence>
<organism evidence="1 2">
    <name type="scientific">Pedobacter psychroterrae</name>
    <dbReference type="NCBI Taxonomy" id="2530453"/>
    <lineage>
        <taxon>Bacteria</taxon>
        <taxon>Pseudomonadati</taxon>
        <taxon>Bacteroidota</taxon>
        <taxon>Sphingobacteriia</taxon>
        <taxon>Sphingobacteriales</taxon>
        <taxon>Sphingobacteriaceae</taxon>
        <taxon>Pedobacter</taxon>
    </lineage>
</organism>
<dbReference type="Proteomes" id="UP000293347">
    <property type="component" value="Unassembled WGS sequence"/>
</dbReference>
<keyword evidence="2" id="KW-1185">Reference proteome</keyword>
<dbReference type="OrthoDB" id="1447689at2"/>
<comment type="caution">
    <text evidence="1">The sequence shown here is derived from an EMBL/GenBank/DDBJ whole genome shotgun (WGS) entry which is preliminary data.</text>
</comment>
<dbReference type="AlphaFoldDB" id="A0A4R0NE47"/>
<protein>
    <submittedName>
        <fullName evidence="1">Uncharacterized protein</fullName>
    </submittedName>
</protein>
<dbReference type="RefSeq" id="WP_131597936.1">
    <property type="nucleotide sequence ID" value="NZ_SJSL01000009.1"/>
</dbReference>
<proteinExistence type="predicted"/>
<reference evidence="1 2" key="1">
    <citation type="submission" date="2019-02" db="EMBL/GenBank/DDBJ databases">
        <title>Pedobacter sp. RP-1-14 sp. nov., isolated from Arctic soil.</title>
        <authorList>
            <person name="Dahal R.H."/>
        </authorList>
    </citation>
    <scope>NUCLEOTIDE SEQUENCE [LARGE SCALE GENOMIC DNA]</scope>
    <source>
        <strain evidence="1 2">RP-1-14</strain>
    </source>
</reference>
<name>A0A4R0NE47_9SPHI</name>